<dbReference type="PROSITE" id="PS51388">
    <property type="entry name" value="GED"/>
    <property type="match status" value="1"/>
</dbReference>
<feature type="compositionally biased region" description="Gly residues" evidence="5">
    <location>
        <begin position="121"/>
        <end position="130"/>
    </location>
</feature>
<feature type="region of interest" description="Disordered" evidence="5">
    <location>
        <begin position="113"/>
        <end position="173"/>
    </location>
</feature>
<keyword evidence="3" id="KW-0378">Hydrolase</keyword>
<dbReference type="AlphaFoldDB" id="G3BEG8"/>
<evidence type="ECO:0000313" key="9">
    <source>
        <dbReference type="Proteomes" id="UP000000707"/>
    </source>
</evidence>
<keyword evidence="2" id="KW-0547">Nucleotide-binding</keyword>
<dbReference type="InterPro" id="IPR022812">
    <property type="entry name" value="Dynamin"/>
</dbReference>
<dbReference type="InterPro" id="IPR020850">
    <property type="entry name" value="GED_dom"/>
</dbReference>
<feature type="domain" description="Dynamin-type G" evidence="7">
    <location>
        <begin position="198"/>
        <end position="473"/>
    </location>
</feature>
<dbReference type="GeneID" id="18246230"/>
<dbReference type="GO" id="GO:0005737">
    <property type="term" value="C:cytoplasm"/>
    <property type="evidence" value="ECO:0007669"/>
    <property type="project" value="TreeGrafter"/>
</dbReference>
<feature type="compositionally biased region" description="Acidic residues" evidence="5">
    <location>
        <begin position="148"/>
        <end position="172"/>
    </location>
</feature>
<dbReference type="GO" id="GO:0031623">
    <property type="term" value="P:receptor internalization"/>
    <property type="evidence" value="ECO:0007669"/>
    <property type="project" value="TreeGrafter"/>
</dbReference>
<dbReference type="InterPro" id="IPR056495">
    <property type="entry name" value="LIS_MGM1"/>
</dbReference>
<dbReference type="OrthoDB" id="5061070at2759"/>
<dbReference type="HOGENOM" id="CLU_008640_0_1_1"/>
<dbReference type="Proteomes" id="UP000000707">
    <property type="component" value="Unassembled WGS sequence"/>
</dbReference>
<organism evidence="9">
    <name type="scientific">Candida tenuis (strain ATCC 10573 / BCRC 21748 / CBS 615 / JCM 9827 / NBRC 10315 / NRRL Y-1498 / VKM Y-70)</name>
    <name type="common">Yeast</name>
    <name type="synonym">Yamadazyma tenuis</name>
    <dbReference type="NCBI Taxonomy" id="590646"/>
    <lineage>
        <taxon>Eukaryota</taxon>
        <taxon>Fungi</taxon>
        <taxon>Dikarya</taxon>
        <taxon>Ascomycota</taxon>
        <taxon>Saccharomycotina</taxon>
        <taxon>Pichiomycetes</taxon>
        <taxon>Debaryomycetaceae</taxon>
        <taxon>Yamadazyma</taxon>
    </lineage>
</organism>
<keyword evidence="4" id="KW-0342">GTP-binding</keyword>
<dbReference type="STRING" id="590646.G3BEG8"/>
<evidence type="ECO:0000256" key="2">
    <source>
        <dbReference type="ARBA" id="ARBA00022741"/>
    </source>
</evidence>
<dbReference type="PANTHER" id="PTHR11566:SF212">
    <property type="entry name" value="DYNAMIN"/>
    <property type="match status" value="1"/>
</dbReference>
<evidence type="ECO:0000256" key="4">
    <source>
        <dbReference type="ARBA" id="ARBA00023134"/>
    </source>
</evidence>
<dbReference type="EC" id="3.6.5.5" evidence="1"/>
<dbReference type="KEGG" id="cten:18246230"/>
<proteinExistence type="predicted"/>
<dbReference type="PRINTS" id="PR00195">
    <property type="entry name" value="DYNAMIN"/>
</dbReference>
<evidence type="ECO:0000259" key="6">
    <source>
        <dbReference type="PROSITE" id="PS51388"/>
    </source>
</evidence>
<evidence type="ECO:0000256" key="3">
    <source>
        <dbReference type="ARBA" id="ARBA00022801"/>
    </source>
</evidence>
<dbReference type="GO" id="GO:0005874">
    <property type="term" value="C:microtubule"/>
    <property type="evidence" value="ECO:0007669"/>
    <property type="project" value="TreeGrafter"/>
</dbReference>
<evidence type="ECO:0000256" key="5">
    <source>
        <dbReference type="SAM" id="MobiDB-lite"/>
    </source>
</evidence>
<dbReference type="SUPFAM" id="SSF52540">
    <property type="entry name" value="P-loop containing nucleoside triphosphate hydrolases"/>
    <property type="match status" value="1"/>
</dbReference>
<dbReference type="CDD" id="cd08771">
    <property type="entry name" value="DLP_1"/>
    <property type="match status" value="1"/>
</dbReference>
<dbReference type="GO" id="GO:0008053">
    <property type="term" value="P:mitochondrial fusion"/>
    <property type="evidence" value="ECO:0007669"/>
    <property type="project" value="TreeGrafter"/>
</dbReference>
<dbReference type="EMBL" id="GL996528">
    <property type="protein sequence ID" value="EGV60541.1"/>
    <property type="molecule type" value="Genomic_DNA"/>
</dbReference>
<name>G3BEG8_CANTC</name>
<dbReference type="InterPro" id="IPR027417">
    <property type="entry name" value="P-loop_NTPase"/>
</dbReference>
<evidence type="ECO:0000259" key="7">
    <source>
        <dbReference type="PROSITE" id="PS51718"/>
    </source>
</evidence>
<reference evidence="8 9" key="1">
    <citation type="journal article" date="2011" name="Proc. Natl. Acad. Sci. U.S.A.">
        <title>Comparative genomics of xylose-fermenting fungi for enhanced biofuel production.</title>
        <authorList>
            <person name="Wohlbach D.J."/>
            <person name="Kuo A."/>
            <person name="Sato T.K."/>
            <person name="Potts K.M."/>
            <person name="Salamov A.A."/>
            <person name="LaButti K.M."/>
            <person name="Sun H."/>
            <person name="Clum A."/>
            <person name="Pangilinan J.L."/>
            <person name="Lindquist E.A."/>
            <person name="Lucas S."/>
            <person name="Lapidus A."/>
            <person name="Jin M."/>
            <person name="Gunawan C."/>
            <person name="Balan V."/>
            <person name="Dale B.E."/>
            <person name="Jeffries T.W."/>
            <person name="Zinkel R."/>
            <person name="Barry K.W."/>
            <person name="Grigoriev I.V."/>
            <person name="Gasch A.P."/>
        </authorList>
    </citation>
    <scope>NUCLEOTIDE SEQUENCE [LARGE SCALE GENOMIC DNA]</scope>
    <source>
        <strain evidence="9">ATCC 10573 / BCRC 21748 / CBS 615 / JCM 9827 / NBRC 10315 / NRRL Y-1498 / VKM Y-70</strain>
    </source>
</reference>
<feature type="compositionally biased region" description="Low complexity" evidence="5">
    <location>
        <begin position="131"/>
        <end position="144"/>
    </location>
</feature>
<dbReference type="InterPro" id="IPR001401">
    <property type="entry name" value="Dynamin_GTPase"/>
</dbReference>
<gene>
    <name evidence="8" type="ORF">CANTEDRAFT_110881</name>
</gene>
<dbReference type="PANTHER" id="PTHR11566">
    <property type="entry name" value="DYNAMIN"/>
    <property type="match status" value="1"/>
</dbReference>
<dbReference type="Gene3D" id="3.40.50.300">
    <property type="entry name" value="P-loop containing nucleotide triphosphate hydrolases"/>
    <property type="match status" value="1"/>
</dbReference>
<evidence type="ECO:0000256" key="1">
    <source>
        <dbReference type="ARBA" id="ARBA00011980"/>
    </source>
</evidence>
<dbReference type="GO" id="GO:0005886">
    <property type="term" value="C:plasma membrane"/>
    <property type="evidence" value="ECO:0007669"/>
    <property type="project" value="TreeGrafter"/>
</dbReference>
<feature type="domain" description="GED" evidence="6">
    <location>
        <begin position="753"/>
        <end position="846"/>
    </location>
</feature>
<sequence>MNRLKLFRCIHTNRRVGIGLGNTHTLHHAVLGPRLVPTSPLLFRRNINFSKPFIKLVRLPGYIGGTMAAGGSYVAYKVEQASSYTSDKFSSLKDFTTNWLDKSSDFLKNFSDQNTTKTSGDEGGGNGGDGDTTTALGATAAAVAVSSDEQEDEDDEGELEEFELDEADEDDTNSQMLNLTKQMIEIRNIVSQVDDSNHLKLPSIVVIGSQSSGKSSVLESIVGHEFLPKGDNMVTKRPIELTLVNTPELKDTQVIEFPELRLKFDDFKSVQKMLVDLNMQVPSHECISDDPINVTIRSASIPDLSLVDLPGYIQVESADQPTELKQRIRGLCNKYLESPNIILAISAANVDLANSAALRAARLADPKGERTLGVITKLDLVDPSYANKILNNKKYPLRLGYVGVITKLPKSSSQSIFKKNPLSSHQSYLSQQNLEITYFNEHKSDFLNCIVSTKNLKKKLIRILEKTMTQNLKPTHFAIQKEFEETNYKFKVEFNDLPLTPQMYLANNLDLLKLSIKELSHNLSKKELKSLIKNELDQKILNLLAKTYWTIDDGHELKELSNAKEHDLYWDRRLDIISSSLTKSGIGRLTTNLITNVLLQEVDNLVNNTQLKNHQHTKKLIREVANQVLSSKYYSTADQVENCIKPFKYEIEIEDREWLASRENAISLLREEIKSCDDLFQDLKAHIGGRKLNQVMKYLNNMKSEIDFNPTEALGFSTTLIERGKMANFLQDRLSLLKMRYQFLKNNNKCKAKGNKVQCPEVYLDVINTKLTSTSILFLNVELLNDFYYNFPRELDVKFFNNLSIDQIEQLAKEDPKIEQHINLQKRKDLLQLALNKIESILAIKRLEH</sequence>
<dbReference type="eggNOG" id="KOG0446">
    <property type="taxonomic scope" value="Eukaryota"/>
</dbReference>
<dbReference type="Pfam" id="PF24550">
    <property type="entry name" value="LIS_MGM1"/>
    <property type="match status" value="1"/>
</dbReference>
<dbReference type="GO" id="GO:0003924">
    <property type="term" value="F:GTPase activity"/>
    <property type="evidence" value="ECO:0007669"/>
    <property type="project" value="InterPro"/>
</dbReference>
<evidence type="ECO:0000313" key="8">
    <source>
        <dbReference type="EMBL" id="EGV60541.1"/>
    </source>
</evidence>
<dbReference type="PROSITE" id="PS51718">
    <property type="entry name" value="G_DYNAMIN_2"/>
    <property type="match status" value="1"/>
</dbReference>
<protein>
    <recommendedName>
        <fullName evidence="1">dynamin GTPase</fullName>
        <ecNumber evidence="1">3.6.5.5</ecNumber>
    </recommendedName>
</protein>
<dbReference type="GO" id="GO:0005525">
    <property type="term" value="F:GTP binding"/>
    <property type="evidence" value="ECO:0007669"/>
    <property type="project" value="UniProtKB-KW"/>
</dbReference>
<dbReference type="InterPro" id="IPR030381">
    <property type="entry name" value="G_DYNAMIN_dom"/>
</dbReference>
<dbReference type="InterPro" id="IPR045063">
    <property type="entry name" value="Dynamin_N"/>
</dbReference>
<dbReference type="Pfam" id="PF00350">
    <property type="entry name" value="Dynamin_N"/>
    <property type="match status" value="1"/>
</dbReference>
<dbReference type="GO" id="GO:0008017">
    <property type="term" value="F:microtubule binding"/>
    <property type="evidence" value="ECO:0007669"/>
    <property type="project" value="TreeGrafter"/>
</dbReference>
<dbReference type="SMART" id="SM00053">
    <property type="entry name" value="DYNc"/>
    <property type="match status" value="1"/>
</dbReference>
<keyword evidence="9" id="KW-1185">Reference proteome</keyword>
<accession>G3BEG8</accession>